<accession>B5LAI1</accession>
<sequence length="90" mass="10205">MNIRKGSFMLLITIVILSQAVASRFLDEADEDEHLMEAWNPFKKIAHRNCYPKQECETAGGKKTCKDFSCCQIVLFGKKTRAKCTVVTMS</sequence>
<reference evidence="3" key="2">
    <citation type="submission" date="2008-03" db="EMBL/GenBank/DDBJ databases">
        <authorList>
            <person name="Stensvaag K."/>
            <person name="Haug T."/>
            <person name="Li C."/>
            <person name="Styrvold O.B."/>
        </authorList>
    </citation>
    <scope>NUCLEOTIDE SEQUENCE</scope>
</reference>
<dbReference type="AlphaFoldDB" id="B5LAI1"/>
<dbReference type="EMBL" id="EU043118">
    <property type="protein sequence ID" value="ABW04861.1"/>
    <property type="molecule type" value="mRNA"/>
</dbReference>
<reference evidence="3" key="1">
    <citation type="journal article" date="2008" name="Dev. Comp. Immunol.">
        <title>Strongylocins, novel antimicrobial peptides from the green sea urchin, Strongylocentrotus droebachiensis.</title>
        <authorList>
            <person name="Li C."/>
            <person name="Haug T."/>
            <person name="Styrvold O.B."/>
            <person name="Jorgensen T.O."/>
            <person name="Stensvag K."/>
        </authorList>
    </citation>
    <scope>NUCLEOTIDE SEQUENCE</scope>
</reference>
<dbReference type="EMBL" id="EU591528">
    <property type="protein sequence ID" value="ACE95166.1"/>
    <property type="molecule type" value="Genomic_DNA"/>
</dbReference>
<protein>
    <submittedName>
        <fullName evidence="2 3">Strongylocin-2b</fullName>
    </submittedName>
</protein>
<evidence type="ECO:0000256" key="1">
    <source>
        <dbReference type="SAM" id="SignalP"/>
    </source>
</evidence>
<feature type="signal peptide" evidence="1">
    <location>
        <begin position="1"/>
        <end position="22"/>
    </location>
</feature>
<evidence type="ECO:0000313" key="2">
    <source>
        <dbReference type="EMBL" id="ABW04861.1"/>
    </source>
</evidence>
<evidence type="ECO:0000313" key="3">
    <source>
        <dbReference type="EMBL" id="ACE95166.1"/>
    </source>
</evidence>
<keyword evidence="1" id="KW-0732">Signal</keyword>
<organism evidence="3">
    <name type="scientific">Strongylocentrotus droebachiensis</name>
    <name type="common">Green sea urchin</name>
    <dbReference type="NCBI Taxonomy" id="7671"/>
    <lineage>
        <taxon>Eukaryota</taxon>
        <taxon>Metazoa</taxon>
        <taxon>Echinodermata</taxon>
        <taxon>Eleutherozoa</taxon>
        <taxon>Echinozoa</taxon>
        <taxon>Echinoidea</taxon>
        <taxon>Euechinoidea</taxon>
        <taxon>Echinacea</taxon>
        <taxon>Camarodonta</taxon>
        <taxon>Echinidea</taxon>
        <taxon>Strongylocentrotidae</taxon>
        <taxon>Strongylocentrotus</taxon>
    </lineage>
</organism>
<name>B5LAI1_STRDR</name>
<proteinExistence type="evidence at transcript level"/>
<feature type="chain" id="PRO_5007643393" evidence="1">
    <location>
        <begin position="23"/>
        <end position="90"/>
    </location>
</feature>